<comment type="caution">
    <text evidence="1">The sequence shown here is derived from an EMBL/GenBank/DDBJ whole genome shotgun (WGS) entry which is preliminary data.</text>
</comment>
<sequence length="684" mass="73702">MSLLGATRSGVAATLAAVVRTSAASTLRGGAGSVSVGSSVGALRRGLHATPAARAVVGAAAQVAREDATVGASQPSPHAYPIIDHEYDAIVVGAGGAGLRAMIGLCEAGLKAACITKLFPTRSHTVAAQGGINAALGNMHEDDYRWHMYDTVKGSDFLGDQDAIQYMTKMAPKAVIELEHYGLPFSRTETGHIYQRAFGGQSRNFGNEGQAYRCAAAADRTGHAMLHTLYGQALKHDATFFVEYFALDLLMDDDGRCRGVLALCMEDGTLHRFRSHETIIATGGYGRSYFSATSAHTCTGDGNAMVARAGLPLQDLEFVQFHPTGIYGAGCLITEGSRGEGGFLKNSVGERFMERYAPVAKDLASRDVVSRAMTLEIQEGRGVGPEKDHILLHLDHLPPEKLHKRLPGISETAKIFAGVDVTKEPIPVLPTVHYNMGGIPTNWRGEVLAPTKENPGAVVPGLLAAGEAACASVHGANRLGANSLLDIVVFGRACALRAAERVKPNTPHEPLGSSPQSTGEASVESLDDVRWADGETRTSELRLEMQKAMQAHAAVFRTQETLAQGCDKLDAVYAKYGDLKISDREMVWNTDLIEALELQNLLQNAIVTMHSAEARKESRGAHAREDFTDRDDVNWRKHTLGWVAPHDEPKAHPRGFVKIDYRPVINETLYPEEQTPFPPKARVY</sequence>
<evidence type="ECO:0000313" key="1">
    <source>
        <dbReference type="EMBL" id="KAK1865645.1"/>
    </source>
</evidence>
<evidence type="ECO:0000313" key="2">
    <source>
        <dbReference type="Proteomes" id="UP000798662"/>
    </source>
</evidence>
<name>A0ACC3C6A5_PYRYE</name>
<reference evidence="1" key="1">
    <citation type="submission" date="2019-11" db="EMBL/GenBank/DDBJ databases">
        <title>Nori genome reveals adaptations in red seaweeds to the harsh intertidal environment.</title>
        <authorList>
            <person name="Wang D."/>
            <person name="Mao Y."/>
        </authorList>
    </citation>
    <scope>NUCLEOTIDE SEQUENCE</scope>
    <source>
        <tissue evidence="1">Gametophyte</tissue>
    </source>
</reference>
<protein>
    <submittedName>
        <fullName evidence="1">Uncharacterized protein</fullName>
    </submittedName>
</protein>
<organism evidence="1 2">
    <name type="scientific">Pyropia yezoensis</name>
    <name type="common">Susabi-nori</name>
    <name type="synonym">Porphyra yezoensis</name>
    <dbReference type="NCBI Taxonomy" id="2788"/>
    <lineage>
        <taxon>Eukaryota</taxon>
        <taxon>Rhodophyta</taxon>
        <taxon>Bangiophyceae</taxon>
        <taxon>Bangiales</taxon>
        <taxon>Bangiaceae</taxon>
        <taxon>Pyropia</taxon>
    </lineage>
</organism>
<keyword evidence="2" id="KW-1185">Reference proteome</keyword>
<dbReference type="Proteomes" id="UP000798662">
    <property type="component" value="Chromosome 2"/>
</dbReference>
<proteinExistence type="predicted"/>
<accession>A0ACC3C6A5</accession>
<gene>
    <name evidence="1" type="ORF">I4F81_008174</name>
</gene>
<dbReference type="EMBL" id="CM020619">
    <property type="protein sequence ID" value="KAK1865645.1"/>
    <property type="molecule type" value="Genomic_DNA"/>
</dbReference>